<evidence type="ECO:0000313" key="2">
    <source>
        <dbReference type="EMBL" id="MEX6633916.1"/>
    </source>
</evidence>
<gene>
    <name evidence="2" type="ORF">ABFZ84_10185</name>
</gene>
<reference evidence="2 3" key="1">
    <citation type="submission" date="2024-05" db="EMBL/GenBank/DDBJ databases">
        <title>Three bacterial strains, DH-69, EH-24, and ECK-19 isolated from coastal sediments.</title>
        <authorList>
            <person name="Ye Y.-Q."/>
            <person name="Du Z.-J."/>
        </authorList>
    </citation>
    <scope>NUCLEOTIDE SEQUENCE [LARGE SCALE GENOMIC DNA]</scope>
    <source>
        <strain evidence="2 3">ECK-19</strain>
    </source>
</reference>
<protein>
    <recommendedName>
        <fullName evidence="1">BPP domain-containing protein</fullName>
    </recommendedName>
</protein>
<organism evidence="2 3">
    <name type="scientific">Hyphococcus lacteus</name>
    <dbReference type="NCBI Taxonomy" id="3143536"/>
    <lineage>
        <taxon>Bacteria</taxon>
        <taxon>Pseudomonadati</taxon>
        <taxon>Pseudomonadota</taxon>
        <taxon>Alphaproteobacteria</taxon>
        <taxon>Parvularculales</taxon>
        <taxon>Parvularculaceae</taxon>
        <taxon>Hyphococcus</taxon>
    </lineage>
</organism>
<evidence type="ECO:0000259" key="1">
    <source>
        <dbReference type="PROSITE" id="PS51662"/>
    </source>
</evidence>
<feature type="domain" description="BPP" evidence="1">
    <location>
        <begin position="29"/>
        <end position="344"/>
    </location>
</feature>
<dbReference type="Proteomes" id="UP001560685">
    <property type="component" value="Unassembled WGS sequence"/>
</dbReference>
<keyword evidence="3" id="KW-1185">Reference proteome</keyword>
<evidence type="ECO:0000313" key="3">
    <source>
        <dbReference type="Proteomes" id="UP001560685"/>
    </source>
</evidence>
<dbReference type="PROSITE" id="PS51257">
    <property type="entry name" value="PROKAR_LIPOPROTEIN"/>
    <property type="match status" value="1"/>
</dbReference>
<comment type="caution">
    <text evidence="2">The sequence shown here is derived from an EMBL/GenBank/DDBJ whole genome shotgun (WGS) entry which is preliminary data.</text>
</comment>
<proteinExistence type="predicted"/>
<dbReference type="InterPro" id="IPR011042">
    <property type="entry name" value="6-blade_b-propeller_TolB-like"/>
</dbReference>
<dbReference type="PROSITE" id="PS51662">
    <property type="entry name" value="BP_PHYTASE"/>
    <property type="match status" value="1"/>
</dbReference>
<dbReference type="SUPFAM" id="SSF50956">
    <property type="entry name" value="Thermostable phytase (3-phytase)"/>
    <property type="match status" value="1"/>
</dbReference>
<accession>A0ABV3Z922</accession>
<name>A0ABV3Z922_9PROT</name>
<dbReference type="RefSeq" id="WP_369313914.1">
    <property type="nucleotide sequence ID" value="NZ_JBEHZE010000001.1"/>
</dbReference>
<sequence>MRFIHNLTAVFALSGILVLSACDAEREEVLEKPEPIVEITVNFSDELPNLGGAATGLAFWDHPTLSFNGTLIIATENGVASYNMEDGNTVSRIEDHSAQGLAVDYIGRGPQAAGFISFLDTDENAFRFYGIDNASRAFIPLDVGPQIRGAVRGYCMGRAQTDDAPTLFVIQKSKLQIFNLAATEAGISVASETSVDTPANLVSCTVDVDGTALLASEDGNIYRLTDKDAFKSPFAKGDISNAGDIVILATSTGEDGAISGHVLVLDQTTGMLHAFDRTSGLALGVFKFNDASNQPAIGKANIFNATSTNLGAIYRNGVVAFGIANDVDEPVIRLIPGNSLMNGLSVTVGEPVSPRGETPGGTEDTLIIPTNFQPE</sequence>
<dbReference type="InterPro" id="IPR003431">
    <property type="entry name" value="B-propeller_Phytase"/>
</dbReference>
<dbReference type="EMBL" id="JBEHZE010000001">
    <property type="protein sequence ID" value="MEX6633916.1"/>
    <property type="molecule type" value="Genomic_DNA"/>
</dbReference>
<dbReference type="Gene3D" id="2.120.10.30">
    <property type="entry name" value="TolB, C-terminal domain"/>
    <property type="match status" value="1"/>
</dbReference>